<dbReference type="EMBL" id="LSSL01003772">
    <property type="protein sequence ID" value="OLY80103.1"/>
    <property type="molecule type" value="Genomic_DNA"/>
</dbReference>
<feature type="compositionally biased region" description="Polar residues" evidence="1">
    <location>
        <begin position="870"/>
        <end position="895"/>
    </location>
</feature>
<feature type="region of interest" description="Disordered" evidence="1">
    <location>
        <begin position="656"/>
        <end position="675"/>
    </location>
</feature>
<dbReference type="OrthoDB" id="5599823at2759"/>
<feature type="compositionally biased region" description="Polar residues" evidence="1">
    <location>
        <begin position="903"/>
        <end position="914"/>
    </location>
</feature>
<keyword evidence="3" id="KW-1185">Reference proteome</keyword>
<dbReference type="Proteomes" id="UP000187455">
    <property type="component" value="Unassembled WGS sequence"/>
</dbReference>
<accession>A0A1R0GT86</accession>
<feature type="region of interest" description="Disordered" evidence="1">
    <location>
        <begin position="486"/>
        <end position="508"/>
    </location>
</feature>
<feature type="compositionally biased region" description="Low complexity" evidence="1">
    <location>
        <begin position="779"/>
        <end position="789"/>
    </location>
</feature>
<feature type="region of interest" description="Disordered" evidence="1">
    <location>
        <begin position="762"/>
        <end position="815"/>
    </location>
</feature>
<dbReference type="Gene3D" id="3.80.10.10">
    <property type="entry name" value="Ribonuclease Inhibitor"/>
    <property type="match status" value="1"/>
</dbReference>
<sequence length="1040" mass="116529">MVEDDRFDWLYDDPSDDSEAKNWPTKILDRICSFLPTPKDKLQFSLVHSNWKHVGLDVLWRYPTFYSESSLLLFLSQIKLQRSRLHNVNGFNLANPPMDSIYGPYCTSKTRLQGELSSMKTDYSLLDSNSKLADPNVLSVLIRSSNNISHLSIFAVNLRNSDVPMLFQLSSKLQSLEINGIPSDSSVNLAPFFRSLKKVRSLKLRFGSAVNPEILRSILALSSSLEIFELYANDCRHELKELLSKTSNLRKLVISGDRNMIDDTILKDLSFNNPNLLSLAVESQFATPEGIVHPLINCTNLISLECSIYNSVSNNLSHNYNKINSKNISTLILNNVPFPTEFFHRLFIQNPKLSIVSLSNISSITSQSIISLAKNSIALQGLALKGCNLIQNSVIEALSQFQNFSLTSLIISECSIESSGLINNSLQKFQNIQCLSILGQELVKRKYEITLNYSNFSSTSTKDRFITKYNNPQPVSRASLNIDFTNDDDSLEQQNSTGYNTNLTENPLDDYSNDNFEHYFAEGGAEDLISGDKNNSFNNNQGSNSGIEDKLRYSNNISNGSTAMENSSPNILDDSEPWPVVTMSDPPLIDLNIDVWKPEIEAFKPISSELVGNFIVHAETENIEPMSPKSAERLINGPNLVIDGFGPPARNIIPDSIFSKPNASEGNKSVAPERVDSVLNDLTKSSSDEDKTPNPVEDSFSKTFNFDSDSISIQGNKSPVKVLGISDPKSLLDLSNLLSVQNSVFQEPMMEKNIRELKISSQEKIHTPESVPPPSNLPIETNNDNIETTNKSDNSTSTYTNIQFPQDNNNTNTDLKDKINNFITSPNDSALEDFVSDTKLLKKTESEESQNRNSIFDDSYKPKWAININPYKTSPESIKNDPLNPTESSQESKSVFNLDENPITRNFHSSNYTRNRGEQGFNINSIFSRNSEIPFNPSPKEFKGTTHERSVSSMALTDYKMPATPSLISKKPSSLILELVVETPIHGKQTIRIFKQDDPNVTVEAFCLEHGMPELTDGLRRLIFNKLKKKMMKMQQKSNS</sequence>
<evidence type="ECO:0000256" key="1">
    <source>
        <dbReference type="SAM" id="MobiDB-lite"/>
    </source>
</evidence>
<gene>
    <name evidence="2" type="ORF">AYI68_g5806</name>
</gene>
<reference evidence="2 3" key="1">
    <citation type="journal article" date="2016" name="Mol. Biol. Evol.">
        <title>Genome-Wide Survey of Gut Fungi (Harpellales) Reveals the First Horizontally Transferred Ubiquitin Gene from a Mosquito Host.</title>
        <authorList>
            <person name="Wang Y."/>
            <person name="White M.M."/>
            <person name="Kvist S."/>
            <person name="Moncalvo J.M."/>
        </authorList>
    </citation>
    <scope>NUCLEOTIDE SEQUENCE [LARGE SCALE GENOMIC DNA]</scope>
    <source>
        <strain evidence="2 3">ALG-7-W6</strain>
    </source>
</reference>
<name>A0A1R0GT86_9FUNG</name>
<feature type="region of interest" description="Disordered" evidence="1">
    <location>
        <begin position="870"/>
        <end position="916"/>
    </location>
</feature>
<feature type="compositionally biased region" description="Low complexity" evidence="1">
    <location>
        <begin position="531"/>
        <end position="546"/>
    </location>
</feature>
<dbReference type="InterPro" id="IPR032675">
    <property type="entry name" value="LRR_dom_sf"/>
</dbReference>
<dbReference type="SUPFAM" id="SSF52047">
    <property type="entry name" value="RNI-like"/>
    <property type="match status" value="1"/>
</dbReference>
<proteinExistence type="predicted"/>
<evidence type="ECO:0008006" key="4">
    <source>
        <dbReference type="Google" id="ProtNLM"/>
    </source>
</evidence>
<evidence type="ECO:0000313" key="3">
    <source>
        <dbReference type="Proteomes" id="UP000187455"/>
    </source>
</evidence>
<protein>
    <recommendedName>
        <fullName evidence="4">F-box domain-containing protein</fullName>
    </recommendedName>
</protein>
<comment type="caution">
    <text evidence="2">The sequence shown here is derived from an EMBL/GenBank/DDBJ whole genome shotgun (WGS) entry which is preliminary data.</text>
</comment>
<feature type="compositionally biased region" description="Polar residues" evidence="1">
    <location>
        <begin position="492"/>
        <end position="505"/>
    </location>
</feature>
<organism evidence="2 3">
    <name type="scientific">Smittium mucronatum</name>
    <dbReference type="NCBI Taxonomy" id="133383"/>
    <lineage>
        <taxon>Eukaryota</taxon>
        <taxon>Fungi</taxon>
        <taxon>Fungi incertae sedis</taxon>
        <taxon>Zoopagomycota</taxon>
        <taxon>Kickxellomycotina</taxon>
        <taxon>Harpellomycetes</taxon>
        <taxon>Harpellales</taxon>
        <taxon>Legeriomycetaceae</taxon>
        <taxon>Smittium</taxon>
    </lineage>
</organism>
<dbReference type="AlphaFoldDB" id="A0A1R0GT86"/>
<feature type="region of interest" description="Disordered" evidence="1">
    <location>
        <begin position="531"/>
        <end position="551"/>
    </location>
</feature>
<feature type="compositionally biased region" description="Polar residues" evidence="1">
    <location>
        <begin position="791"/>
        <end position="806"/>
    </location>
</feature>
<dbReference type="STRING" id="133383.A0A1R0GT86"/>
<evidence type="ECO:0000313" key="2">
    <source>
        <dbReference type="EMBL" id="OLY80103.1"/>
    </source>
</evidence>